<evidence type="ECO:0000259" key="1">
    <source>
        <dbReference type="PROSITE" id="PS51819"/>
    </source>
</evidence>
<accession>A0ABV9T8T6</accession>
<proteinExistence type="predicted"/>
<reference evidence="3" key="1">
    <citation type="journal article" date="2019" name="Int. J. Syst. Evol. Microbiol.">
        <title>The Global Catalogue of Microorganisms (GCM) 10K type strain sequencing project: providing services to taxonomists for standard genome sequencing and annotation.</title>
        <authorList>
            <consortium name="The Broad Institute Genomics Platform"/>
            <consortium name="The Broad Institute Genome Sequencing Center for Infectious Disease"/>
            <person name="Wu L."/>
            <person name="Ma J."/>
        </authorList>
    </citation>
    <scope>NUCLEOTIDE SEQUENCE [LARGE SCALE GENOMIC DNA]</scope>
    <source>
        <strain evidence="3">CGMCC 4.7466</strain>
    </source>
</reference>
<evidence type="ECO:0000313" key="2">
    <source>
        <dbReference type="EMBL" id="MFC4874871.1"/>
    </source>
</evidence>
<comment type="caution">
    <text evidence="2">The sequence shown here is derived from an EMBL/GenBank/DDBJ whole genome shotgun (WGS) entry which is preliminary data.</text>
</comment>
<feature type="domain" description="VOC" evidence="1">
    <location>
        <begin position="3"/>
        <end position="127"/>
    </location>
</feature>
<dbReference type="SUPFAM" id="SSF54593">
    <property type="entry name" value="Glyoxalase/Bleomycin resistance protein/Dihydroxybiphenyl dioxygenase"/>
    <property type="match status" value="1"/>
</dbReference>
<organism evidence="2 3">
    <name type="scientific">Negadavirga shengliensis</name>
    <dbReference type="NCBI Taxonomy" id="1389218"/>
    <lineage>
        <taxon>Bacteria</taxon>
        <taxon>Pseudomonadati</taxon>
        <taxon>Bacteroidota</taxon>
        <taxon>Cytophagia</taxon>
        <taxon>Cytophagales</taxon>
        <taxon>Cyclobacteriaceae</taxon>
        <taxon>Negadavirga</taxon>
    </lineage>
</organism>
<name>A0ABV9T8T6_9BACT</name>
<dbReference type="InterPro" id="IPR029068">
    <property type="entry name" value="Glyas_Bleomycin-R_OHBP_Dase"/>
</dbReference>
<dbReference type="InterPro" id="IPR037523">
    <property type="entry name" value="VOC_core"/>
</dbReference>
<dbReference type="PANTHER" id="PTHR36437:SF2">
    <property type="entry name" value="GLYOXALASE_BLEOMYCIN RESISTANCE PROTEIN_DIOXYGENASE"/>
    <property type="match status" value="1"/>
</dbReference>
<dbReference type="PANTHER" id="PTHR36437">
    <property type="entry name" value="GLYOXALASE/BLEOMYCIN RESISTANCE PROTEIN/DIOXYGENASE"/>
    <property type="match status" value="1"/>
</dbReference>
<dbReference type="PROSITE" id="PS51819">
    <property type="entry name" value="VOC"/>
    <property type="match status" value="1"/>
</dbReference>
<dbReference type="Proteomes" id="UP001595818">
    <property type="component" value="Unassembled WGS sequence"/>
</dbReference>
<gene>
    <name evidence="2" type="ORF">ACFPFU_24415</name>
</gene>
<evidence type="ECO:0000313" key="3">
    <source>
        <dbReference type="Proteomes" id="UP001595818"/>
    </source>
</evidence>
<sequence>MRKFGHLTILVNDYDEALEFYTAKLGFIKKSDNQFGKGNRWLTVAPPDQTDLEIIFVKADTTEKQAIVGKQASDHVFLTLQTDDCQRDFKMMKEKGVRFLGEPAEQFYGTEVVFEDLYGNRFDLIQVAEGPHDE</sequence>
<keyword evidence="3" id="KW-1185">Reference proteome</keyword>
<dbReference type="Pfam" id="PF00903">
    <property type="entry name" value="Glyoxalase"/>
    <property type="match status" value="1"/>
</dbReference>
<dbReference type="EMBL" id="JBHSJJ010000023">
    <property type="protein sequence ID" value="MFC4874871.1"/>
    <property type="molecule type" value="Genomic_DNA"/>
</dbReference>
<dbReference type="Gene3D" id="3.10.180.10">
    <property type="entry name" value="2,3-Dihydroxybiphenyl 1,2-Dioxygenase, domain 1"/>
    <property type="match status" value="1"/>
</dbReference>
<protein>
    <submittedName>
        <fullName evidence="2">VOC family protein</fullName>
    </submittedName>
</protein>
<dbReference type="RefSeq" id="WP_377069140.1">
    <property type="nucleotide sequence ID" value="NZ_JBHSJJ010000023.1"/>
</dbReference>
<dbReference type="InterPro" id="IPR004360">
    <property type="entry name" value="Glyas_Fos-R_dOase_dom"/>
</dbReference>